<reference evidence="2" key="1">
    <citation type="submission" date="2016-10" db="EMBL/GenBank/DDBJ databases">
        <authorList>
            <person name="de Groot N.N."/>
        </authorList>
    </citation>
    <scope>NUCLEOTIDE SEQUENCE</scope>
</reference>
<dbReference type="Pfam" id="PF07963">
    <property type="entry name" value="N_methyl"/>
    <property type="match status" value="1"/>
</dbReference>
<dbReference type="SUPFAM" id="SSF54523">
    <property type="entry name" value="Pili subunits"/>
    <property type="match status" value="1"/>
</dbReference>
<accession>A0A1W1B9B0</accession>
<feature type="transmembrane region" description="Helical" evidence="1">
    <location>
        <begin position="6"/>
        <end position="28"/>
    </location>
</feature>
<dbReference type="Gene3D" id="3.30.700.10">
    <property type="entry name" value="Glycoprotein, Type 4 Pilin"/>
    <property type="match status" value="1"/>
</dbReference>
<keyword evidence="1" id="KW-0812">Transmembrane</keyword>
<evidence type="ECO:0000313" key="2">
    <source>
        <dbReference type="EMBL" id="SFV50102.1"/>
    </source>
</evidence>
<dbReference type="AlphaFoldDB" id="A0A1W1B9B0"/>
<sequence>MHKTKQAAFTMLELVMVIVVLGILAALAMPRVKRDISQEAADNILSAIRYTQHLALTDNVKGNDGAGTVAFRKRWHRSFWRFGIQKCSDTGLFYYIGSDRDREGNIDANEEALDPMNGLRLNGLNTSNCAQTIQNGSSPNIFITKKYGISDGGVTYSGGCSAAAKHIAFDYLGRPHTAITSSNTPDYATVLKQDCNLTFNFDDAEYASFTVTIEKETGHAFIVGQPDS</sequence>
<keyword evidence="1" id="KW-1133">Transmembrane helix</keyword>
<dbReference type="InterPro" id="IPR012902">
    <property type="entry name" value="N_methyl_site"/>
</dbReference>
<protein>
    <submittedName>
        <fullName evidence="2">Putative periplasmic ATP /GTP-binding protein</fullName>
    </submittedName>
</protein>
<dbReference type="InterPro" id="IPR045584">
    <property type="entry name" value="Pilin-like"/>
</dbReference>
<name>A0A1W1B9B0_9ZZZZ</name>
<keyword evidence="1" id="KW-0472">Membrane</keyword>
<dbReference type="EMBL" id="FPHD01000007">
    <property type="protein sequence ID" value="SFV50102.1"/>
    <property type="molecule type" value="Genomic_DNA"/>
</dbReference>
<proteinExistence type="predicted"/>
<evidence type="ECO:0000256" key="1">
    <source>
        <dbReference type="SAM" id="Phobius"/>
    </source>
</evidence>
<organism evidence="2">
    <name type="scientific">hydrothermal vent metagenome</name>
    <dbReference type="NCBI Taxonomy" id="652676"/>
    <lineage>
        <taxon>unclassified sequences</taxon>
        <taxon>metagenomes</taxon>
        <taxon>ecological metagenomes</taxon>
    </lineage>
</organism>
<dbReference type="NCBIfam" id="TIGR02532">
    <property type="entry name" value="IV_pilin_GFxxxE"/>
    <property type="match status" value="1"/>
</dbReference>
<gene>
    <name evidence="2" type="ORF">MNB_SV-8-402</name>
</gene>